<dbReference type="AlphaFoldDB" id="A0A1R3GGE6"/>
<comment type="caution">
    <text evidence="1">The sequence shown here is derived from an EMBL/GenBank/DDBJ whole genome shotgun (WGS) entry which is preliminary data.</text>
</comment>
<organism evidence="1 2">
    <name type="scientific">Corchorus capsularis</name>
    <name type="common">Jute</name>
    <dbReference type="NCBI Taxonomy" id="210143"/>
    <lineage>
        <taxon>Eukaryota</taxon>
        <taxon>Viridiplantae</taxon>
        <taxon>Streptophyta</taxon>
        <taxon>Embryophyta</taxon>
        <taxon>Tracheophyta</taxon>
        <taxon>Spermatophyta</taxon>
        <taxon>Magnoliopsida</taxon>
        <taxon>eudicotyledons</taxon>
        <taxon>Gunneridae</taxon>
        <taxon>Pentapetalae</taxon>
        <taxon>rosids</taxon>
        <taxon>malvids</taxon>
        <taxon>Malvales</taxon>
        <taxon>Malvaceae</taxon>
        <taxon>Grewioideae</taxon>
        <taxon>Apeibeae</taxon>
        <taxon>Corchorus</taxon>
    </lineage>
</organism>
<keyword evidence="2" id="KW-1185">Reference proteome</keyword>
<name>A0A1R3GGE6_COCAP</name>
<gene>
    <name evidence="1" type="ORF">CCACVL1_25980</name>
</gene>
<dbReference type="EMBL" id="AWWV01014417">
    <property type="protein sequence ID" value="OMO57131.1"/>
    <property type="molecule type" value="Genomic_DNA"/>
</dbReference>
<protein>
    <submittedName>
        <fullName evidence="1">Uncharacterized protein</fullName>
    </submittedName>
</protein>
<evidence type="ECO:0000313" key="2">
    <source>
        <dbReference type="Proteomes" id="UP000188268"/>
    </source>
</evidence>
<dbReference type="Proteomes" id="UP000188268">
    <property type="component" value="Unassembled WGS sequence"/>
</dbReference>
<dbReference type="Gramene" id="OMO57131">
    <property type="protein sequence ID" value="OMO57131"/>
    <property type="gene ID" value="CCACVL1_25980"/>
</dbReference>
<sequence>MLQSERRAKSEKTETHILTLLRAQLFSRDTANLSLPQVHLLYRRTFWAVQWPVFFLVAMEPRRKWR</sequence>
<accession>A0A1R3GGE6</accession>
<evidence type="ECO:0000313" key="1">
    <source>
        <dbReference type="EMBL" id="OMO57131.1"/>
    </source>
</evidence>
<proteinExistence type="predicted"/>
<reference evidence="1 2" key="1">
    <citation type="submission" date="2013-09" db="EMBL/GenBank/DDBJ databases">
        <title>Corchorus capsularis genome sequencing.</title>
        <authorList>
            <person name="Alam M."/>
            <person name="Haque M.S."/>
            <person name="Islam M.S."/>
            <person name="Emdad E.M."/>
            <person name="Islam M.M."/>
            <person name="Ahmed B."/>
            <person name="Halim A."/>
            <person name="Hossen Q.M.M."/>
            <person name="Hossain M.Z."/>
            <person name="Ahmed R."/>
            <person name="Khan M.M."/>
            <person name="Islam R."/>
            <person name="Rashid M.M."/>
            <person name="Khan S.A."/>
            <person name="Rahman M.S."/>
            <person name="Alam M."/>
        </authorList>
    </citation>
    <scope>NUCLEOTIDE SEQUENCE [LARGE SCALE GENOMIC DNA]</scope>
    <source>
        <strain evidence="2">cv. CVL-1</strain>
        <tissue evidence="1">Whole seedling</tissue>
    </source>
</reference>